<feature type="modified residue" description="4-aspartylphosphate" evidence="4">
    <location>
        <position position="55"/>
    </location>
</feature>
<dbReference type="SUPFAM" id="SSF46689">
    <property type="entry name" value="Homeodomain-like"/>
    <property type="match status" value="2"/>
</dbReference>
<keyword evidence="4" id="KW-0597">Phosphoprotein</keyword>
<accession>A0A942U4J0</accession>
<dbReference type="InterPro" id="IPR001789">
    <property type="entry name" value="Sig_transdc_resp-reg_receiver"/>
</dbReference>
<dbReference type="InterPro" id="IPR018062">
    <property type="entry name" value="HTH_AraC-typ_CS"/>
</dbReference>
<reference evidence="7" key="1">
    <citation type="submission" date="2021-05" db="EMBL/GenBank/DDBJ databases">
        <title>Novel Bacillus species.</title>
        <authorList>
            <person name="Liu G."/>
        </authorList>
    </citation>
    <scope>NUCLEOTIDE SEQUENCE</scope>
    <source>
        <strain evidence="7">FJAT-49825</strain>
    </source>
</reference>
<name>A0A942U4J0_9BACI</name>
<dbReference type="RefSeq" id="WP_213116767.1">
    <property type="nucleotide sequence ID" value="NZ_JAGYPF010000001.1"/>
</dbReference>
<protein>
    <submittedName>
        <fullName evidence="7">Response regulator</fullName>
    </submittedName>
</protein>
<dbReference type="SMART" id="SM00448">
    <property type="entry name" value="REC"/>
    <property type="match status" value="1"/>
</dbReference>
<dbReference type="AlphaFoldDB" id="A0A942U4J0"/>
<evidence type="ECO:0000256" key="3">
    <source>
        <dbReference type="ARBA" id="ARBA00023163"/>
    </source>
</evidence>
<dbReference type="InterPro" id="IPR009057">
    <property type="entry name" value="Homeodomain-like_sf"/>
</dbReference>
<dbReference type="PRINTS" id="PR00032">
    <property type="entry name" value="HTHARAC"/>
</dbReference>
<evidence type="ECO:0000256" key="2">
    <source>
        <dbReference type="ARBA" id="ARBA00023125"/>
    </source>
</evidence>
<dbReference type="CDD" id="cd17536">
    <property type="entry name" value="REC_YesN-like"/>
    <property type="match status" value="1"/>
</dbReference>
<dbReference type="InterPro" id="IPR011006">
    <property type="entry name" value="CheY-like_superfamily"/>
</dbReference>
<dbReference type="InterPro" id="IPR020449">
    <property type="entry name" value="Tscrpt_reg_AraC-type_HTH"/>
</dbReference>
<feature type="domain" description="Response regulatory" evidence="6">
    <location>
        <begin position="3"/>
        <end position="120"/>
    </location>
</feature>
<comment type="caution">
    <text evidence="7">The sequence shown here is derived from an EMBL/GenBank/DDBJ whole genome shotgun (WGS) entry which is preliminary data.</text>
</comment>
<evidence type="ECO:0000256" key="1">
    <source>
        <dbReference type="ARBA" id="ARBA00023015"/>
    </source>
</evidence>
<dbReference type="Pfam" id="PF00072">
    <property type="entry name" value="Response_reg"/>
    <property type="match status" value="1"/>
</dbReference>
<organism evidence="7 8">
    <name type="scientific">Neobacillus rhizophilus</name>
    <dbReference type="NCBI Taxonomy" id="2833579"/>
    <lineage>
        <taxon>Bacteria</taxon>
        <taxon>Bacillati</taxon>
        <taxon>Bacillota</taxon>
        <taxon>Bacilli</taxon>
        <taxon>Bacillales</taxon>
        <taxon>Bacillaceae</taxon>
        <taxon>Neobacillus</taxon>
    </lineage>
</organism>
<dbReference type="PANTHER" id="PTHR43280:SF28">
    <property type="entry name" value="HTH-TYPE TRANSCRIPTIONAL ACTIVATOR RHAS"/>
    <property type="match status" value="1"/>
</dbReference>
<dbReference type="GO" id="GO:0003700">
    <property type="term" value="F:DNA-binding transcription factor activity"/>
    <property type="evidence" value="ECO:0007669"/>
    <property type="project" value="InterPro"/>
</dbReference>
<evidence type="ECO:0000313" key="7">
    <source>
        <dbReference type="EMBL" id="MBS4212306.1"/>
    </source>
</evidence>
<dbReference type="PANTHER" id="PTHR43280">
    <property type="entry name" value="ARAC-FAMILY TRANSCRIPTIONAL REGULATOR"/>
    <property type="match status" value="1"/>
</dbReference>
<dbReference type="Gene3D" id="1.10.10.60">
    <property type="entry name" value="Homeodomain-like"/>
    <property type="match status" value="2"/>
</dbReference>
<keyword evidence="3" id="KW-0804">Transcription</keyword>
<dbReference type="GO" id="GO:0000160">
    <property type="term" value="P:phosphorelay signal transduction system"/>
    <property type="evidence" value="ECO:0007669"/>
    <property type="project" value="InterPro"/>
</dbReference>
<proteinExistence type="predicted"/>
<gene>
    <name evidence="7" type="ORF">KHA99_07500</name>
</gene>
<dbReference type="EMBL" id="JAGYPF010000001">
    <property type="protein sequence ID" value="MBS4212306.1"/>
    <property type="molecule type" value="Genomic_DNA"/>
</dbReference>
<dbReference type="PROSITE" id="PS00041">
    <property type="entry name" value="HTH_ARAC_FAMILY_1"/>
    <property type="match status" value="1"/>
</dbReference>
<keyword evidence="2" id="KW-0238">DNA-binding</keyword>
<evidence type="ECO:0000259" key="6">
    <source>
        <dbReference type="PROSITE" id="PS50110"/>
    </source>
</evidence>
<dbReference type="Gene3D" id="3.40.50.2300">
    <property type="match status" value="1"/>
</dbReference>
<sequence>MKKILLVDDERWVRTALKWTIKKLALPLEIIHECENGLEALDWIKQNDVDLVITDIQMPIMDGLSLANELSKLNKKQDCFIISVHHEFQLAHQALRSGVTDYLIKPIEENELKECLERWLFKRNKEEAFRKIAQVQDEAIPSSTIERVLQYIEKTPLDQITLKAAAEHVHINPSYLSQLFKQQFNKKFVGYITELRIQESKRLLQNTSLRMSEIAERVGYSDLAYFSNNFKRITGSSPSEFRKSSD</sequence>
<dbReference type="GO" id="GO:0043565">
    <property type="term" value="F:sequence-specific DNA binding"/>
    <property type="evidence" value="ECO:0007669"/>
    <property type="project" value="InterPro"/>
</dbReference>
<evidence type="ECO:0000259" key="5">
    <source>
        <dbReference type="PROSITE" id="PS01124"/>
    </source>
</evidence>
<dbReference type="SMART" id="SM00342">
    <property type="entry name" value="HTH_ARAC"/>
    <property type="match status" value="1"/>
</dbReference>
<dbReference type="InterPro" id="IPR018060">
    <property type="entry name" value="HTH_AraC"/>
</dbReference>
<evidence type="ECO:0000313" key="8">
    <source>
        <dbReference type="Proteomes" id="UP000679749"/>
    </source>
</evidence>
<dbReference type="PROSITE" id="PS01124">
    <property type="entry name" value="HTH_ARAC_FAMILY_2"/>
    <property type="match status" value="1"/>
</dbReference>
<dbReference type="SUPFAM" id="SSF52172">
    <property type="entry name" value="CheY-like"/>
    <property type="match status" value="1"/>
</dbReference>
<feature type="domain" description="HTH araC/xylS-type" evidence="5">
    <location>
        <begin position="146"/>
        <end position="244"/>
    </location>
</feature>
<evidence type="ECO:0000256" key="4">
    <source>
        <dbReference type="PROSITE-ProRule" id="PRU00169"/>
    </source>
</evidence>
<keyword evidence="1" id="KW-0805">Transcription regulation</keyword>
<keyword evidence="8" id="KW-1185">Reference proteome</keyword>
<dbReference type="PROSITE" id="PS50110">
    <property type="entry name" value="RESPONSE_REGULATORY"/>
    <property type="match status" value="1"/>
</dbReference>
<dbReference type="Proteomes" id="UP000679749">
    <property type="component" value="Unassembled WGS sequence"/>
</dbReference>
<dbReference type="Pfam" id="PF12833">
    <property type="entry name" value="HTH_18"/>
    <property type="match status" value="1"/>
</dbReference>